<dbReference type="EMBL" id="JAPTSV010000014">
    <property type="protein sequence ID" value="KAJ1520488.1"/>
    <property type="molecule type" value="Genomic_DNA"/>
</dbReference>
<organism evidence="2 3">
    <name type="scientific">Megalurothrips usitatus</name>
    <name type="common">bean blossom thrips</name>
    <dbReference type="NCBI Taxonomy" id="439358"/>
    <lineage>
        <taxon>Eukaryota</taxon>
        <taxon>Metazoa</taxon>
        <taxon>Ecdysozoa</taxon>
        <taxon>Arthropoda</taxon>
        <taxon>Hexapoda</taxon>
        <taxon>Insecta</taxon>
        <taxon>Pterygota</taxon>
        <taxon>Neoptera</taxon>
        <taxon>Paraneoptera</taxon>
        <taxon>Thysanoptera</taxon>
        <taxon>Terebrantia</taxon>
        <taxon>Thripoidea</taxon>
        <taxon>Thripidae</taxon>
        <taxon>Megalurothrips</taxon>
    </lineage>
</organism>
<dbReference type="SMART" id="SM00028">
    <property type="entry name" value="TPR"/>
    <property type="match status" value="2"/>
</dbReference>
<accession>A0AAV7X6M6</accession>
<evidence type="ECO:0008006" key="4">
    <source>
        <dbReference type="Google" id="ProtNLM"/>
    </source>
</evidence>
<dbReference type="InterPro" id="IPR011990">
    <property type="entry name" value="TPR-like_helical_dom_sf"/>
</dbReference>
<dbReference type="SUPFAM" id="SSF48452">
    <property type="entry name" value="TPR-like"/>
    <property type="match status" value="1"/>
</dbReference>
<dbReference type="Pfam" id="PF14559">
    <property type="entry name" value="TPR_19"/>
    <property type="match status" value="1"/>
</dbReference>
<reference evidence="2" key="1">
    <citation type="submission" date="2022-12" db="EMBL/GenBank/DDBJ databases">
        <title>Chromosome-level genome assembly of the bean flower thrips Megalurothrips usitatus.</title>
        <authorList>
            <person name="Ma L."/>
            <person name="Liu Q."/>
            <person name="Li H."/>
            <person name="Cai W."/>
        </authorList>
    </citation>
    <scope>NUCLEOTIDE SEQUENCE</scope>
    <source>
        <strain evidence="2">Cailab_2022a</strain>
    </source>
</reference>
<name>A0AAV7X6M6_9NEOP</name>
<dbReference type="InterPro" id="IPR019734">
    <property type="entry name" value="TPR_rpt"/>
</dbReference>
<protein>
    <recommendedName>
        <fullName evidence="4">Tetratricopeptide repeat protein</fullName>
    </recommendedName>
</protein>
<comment type="caution">
    <text evidence="2">The sequence shown here is derived from an EMBL/GenBank/DDBJ whole genome shotgun (WGS) entry which is preliminary data.</text>
</comment>
<evidence type="ECO:0000313" key="3">
    <source>
        <dbReference type="Proteomes" id="UP001075354"/>
    </source>
</evidence>
<feature type="repeat" description="TPR" evidence="1">
    <location>
        <begin position="180"/>
        <end position="213"/>
    </location>
</feature>
<sequence>MLDKLCLAATPWTGTMERLKLAWSLHASGQRDQGRQLLVECFMSLLPYAMFHKNCDLIADYREALRCVLDATWAIMCIYQLDGSAEDVSNLEKFIAGAKRTAQMDVKQRAAVLAIRGRLSGTTDAEGETLLRKAVALNPQEGKWRYVLGWMLQERRKRSGKPSKEEVELLREAYRLRKNPDTILRLARTILEQGRGKEAERLVNEALTLYPNHPRVLTNAANIMSMLTHISESETFRMMRALYLRAQDEVGERAFIHFRLANLARMQGDLLLAAKHLDAARRLNPRALNHITTGSQ</sequence>
<keyword evidence="1" id="KW-0802">TPR repeat</keyword>
<evidence type="ECO:0000313" key="2">
    <source>
        <dbReference type="EMBL" id="KAJ1520488.1"/>
    </source>
</evidence>
<evidence type="ECO:0000256" key="1">
    <source>
        <dbReference type="PROSITE-ProRule" id="PRU00339"/>
    </source>
</evidence>
<dbReference type="AlphaFoldDB" id="A0AAV7X6M6"/>
<dbReference type="PROSITE" id="PS50005">
    <property type="entry name" value="TPR"/>
    <property type="match status" value="1"/>
</dbReference>
<gene>
    <name evidence="2" type="ORF">ONE63_003614</name>
</gene>
<dbReference type="Proteomes" id="UP001075354">
    <property type="component" value="Chromosome 14"/>
</dbReference>
<proteinExistence type="predicted"/>
<dbReference type="Gene3D" id="1.25.40.10">
    <property type="entry name" value="Tetratricopeptide repeat domain"/>
    <property type="match status" value="1"/>
</dbReference>
<keyword evidence="3" id="KW-1185">Reference proteome</keyword>